<accession>W7TCB5</accession>
<dbReference type="PANTHER" id="PTHR13153:SF5">
    <property type="entry name" value="GATOR COMPLEX PROTEIN NPRL3"/>
    <property type="match status" value="1"/>
</dbReference>
<reference evidence="2 3" key="1">
    <citation type="journal article" date="2014" name="Mol. Plant">
        <title>Chromosome Scale Genome Assembly and Transcriptome Profiling of Nannochloropsis gaditana in Nitrogen Depletion.</title>
        <authorList>
            <person name="Corteggiani Carpinelli E."/>
            <person name="Telatin A."/>
            <person name="Vitulo N."/>
            <person name="Forcato C."/>
            <person name="D'Angelo M."/>
            <person name="Schiavon R."/>
            <person name="Vezzi A."/>
            <person name="Giacometti G.M."/>
            <person name="Morosinotto T."/>
            <person name="Valle G."/>
        </authorList>
    </citation>
    <scope>NUCLEOTIDE SEQUENCE [LARGE SCALE GENOMIC DNA]</scope>
    <source>
        <strain evidence="2 3">B-31</strain>
    </source>
</reference>
<dbReference type="Pfam" id="PF03666">
    <property type="entry name" value="NPR3"/>
    <property type="match status" value="1"/>
</dbReference>
<organism evidence="2 3">
    <name type="scientific">Nannochloropsis gaditana</name>
    <dbReference type="NCBI Taxonomy" id="72520"/>
    <lineage>
        <taxon>Eukaryota</taxon>
        <taxon>Sar</taxon>
        <taxon>Stramenopiles</taxon>
        <taxon>Ochrophyta</taxon>
        <taxon>Eustigmatophyceae</taxon>
        <taxon>Eustigmatales</taxon>
        <taxon>Monodopsidaceae</taxon>
        <taxon>Nannochloropsis</taxon>
    </lineage>
</organism>
<dbReference type="GO" id="GO:1990130">
    <property type="term" value="C:GATOR1 complex"/>
    <property type="evidence" value="ECO:0007669"/>
    <property type="project" value="TreeGrafter"/>
</dbReference>
<comment type="similarity">
    <text evidence="1">Belongs to the NPR3 family.</text>
</comment>
<keyword evidence="3" id="KW-1185">Reference proteome</keyword>
<evidence type="ECO:0000256" key="1">
    <source>
        <dbReference type="RuleBase" id="RU368069"/>
    </source>
</evidence>
<sequence>MTPQLWPHDGISTLLGIALVVDDANKGQRLVFRYPPLPRLSPYSATGKSTSTSLALYRCAKDFLNLTPEVFARLFRPKSVLCGHPLRISIDRVRYLSYPVLTSSATKEIATDDVLLFNVILAMGRTPPTALTRDSLIEQCLPTMSRAAARQRSVACNHSGERSVKLLPTATTCERLDAVERSRGVHHLEDVLGRLSRALLHEERRCGYVSLEVGTLLDIAERMHAKGAQTMLDTMMEESALAADLKRIYHSLREGEDVDVIINDWLRLSIPGSFPRHDDQVEVGNSTSHTSGIGPFQPSQTLLLLMDEEDILTKLPERGSQKLRDLVRAASPLKTLEETSAAIHVDLPHMYTLAAHLQFWGLARAMRTITLESVYALHPMASTQTQSIQCMAFEQRFPLCSFFRVISSFGGGKSLETLLKDLERDARQEKLAQIVWLLQHDIIREVELLNYASSDMLPLPV</sequence>
<dbReference type="PANTHER" id="PTHR13153">
    <property type="entry name" value="CGTHBA PROTEIN -14 GENE PROTEIN"/>
    <property type="match status" value="1"/>
</dbReference>
<dbReference type="GO" id="GO:0010508">
    <property type="term" value="P:positive regulation of autophagy"/>
    <property type="evidence" value="ECO:0007669"/>
    <property type="project" value="TreeGrafter"/>
</dbReference>
<evidence type="ECO:0000313" key="2">
    <source>
        <dbReference type="EMBL" id="EWM24650.1"/>
    </source>
</evidence>
<comment type="caution">
    <text evidence="2">The sequence shown here is derived from an EMBL/GenBank/DDBJ whole genome shotgun (WGS) entry which is preliminary data.</text>
</comment>
<gene>
    <name evidence="2" type="ORF">Naga_100055g5</name>
</gene>
<protein>
    <submittedName>
        <fullName evidence="2">Nitrogen permease regulator 3</fullName>
    </submittedName>
</protein>
<dbReference type="InterPro" id="IPR005365">
    <property type="entry name" value="Npr3"/>
</dbReference>
<dbReference type="GO" id="GO:0038202">
    <property type="term" value="P:TORC1 signaling"/>
    <property type="evidence" value="ECO:0007669"/>
    <property type="project" value="TreeGrafter"/>
</dbReference>
<dbReference type="EMBL" id="AZIL01001175">
    <property type="protein sequence ID" value="EWM24650.1"/>
    <property type="molecule type" value="Genomic_DNA"/>
</dbReference>
<dbReference type="Proteomes" id="UP000019335">
    <property type="component" value="Chromosome 13"/>
</dbReference>
<proteinExistence type="inferred from homology"/>
<dbReference type="GO" id="GO:0034198">
    <property type="term" value="P:cellular response to amino acid starvation"/>
    <property type="evidence" value="ECO:0007669"/>
    <property type="project" value="TreeGrafter"/>
</dbReference>
<dbReference type="GO" id="GO:1904262">
    <property type="term" value="P:negative regulation of TORC1 signaling"/>
    <property type="evidence" value="ECO:0007669"/>
    <property type="project" value="TreeGrafter"/>
</dbReference>
<evidence type="ECO:0000313" key="3">
    <source>
        <dbReference type="Proteomes" id="UP000019335"/>
    </source>
</evidence>
<name>W7TCB5_9STRA</name>
<dbReference type="AlphaFoldDB" id="W7TCB5"/>